<evidence type="ECO:0000256" key="1">
    <source>
        <dbReference type="SAM" id="SignalP"/>
    </source>
</evidence>
<evidence type="ECO:0000313" key="2">
    <source>
        <dbReference type="EMBL" id="EAR12621.1"/>
    </source>
</evidence>
<keyword evidence="1" id="KW-0732">Signal</keyword>
<organism evidence="2 3">
    <name type="scientific">Polaribacter irgensii 23-P</name>
    <dbReference type="NCBI Taxonomy" id="313594"/>
    <lineage>
        <taxon>Bacteria</taxon>
        <taxon>Pseudomonadati</taxon>
        <taxon>Bacteroidota</taxon>
        <taxon>Flavobacteriia</taxon>
        <taxon>Flavobacteriales</taxon>
        <taxon>Flavobacteriaceae</taxon>
    </lineage>
</organism>
<reference evidence="2 3" key="1">
    <citation type="submission" date="2006-02" db="EMBL/GenBank/DDBJ databases">
        <authorList>
            <person name="Murray A."/>
            <person name="Staley J."/>
            <person name="Ferriera S."/>
            <person name="Johnson J."/>
            <person name="Kravitz S."/>
            <person name="Halpern A."/>
            <person name="Remington K."/>
            <person name="Beeson K."/>
            <person name="Tran B."/>
            <person name="Rogers Y.-H."/>
            <person name="Friedman R."/>
            <person name="Venter J.C."/>
        </authorList>
    </citation>
    <scope>NUCLEOTIDE SEQUENCE [LARGE SCALE GENOMIC DNA]</scope>
    <source>
        <strain evidence="2 3">23-P</strain>
    </source>
</reference>
<gene>
    <name evidence="2" type="ORF">PI23P_08345</name>
</gene>
<dbReference type="eggNOG" id="COG3187">
    <property type="taxonomic scope" value="Bacteria"/>
</dbReference>
<feature type="signal peptide" evidence="1">
    <location>
        <begin position="1"/>
        <end position="23"/>
    </location>
</feature>
<evidence type="ECO:0008006" key="4">
    <source>
        <dbReference type="Google" id="ProtNLM"/>
    </source>
</evidence>
<dbReference type="PROSITE" id="PS51257">
    <property type="entry name" value="PROKAR_LIPOPROTEIN"/>
    <property type="match status" value="1"/>
</dbReference>
<proteinExistence type="predicted"/>
<dbReference type="STRING" id="313594.PI23P_08345"/>
<dbReference type="RefSeq" id="WP_004570289.1">
    <property type="nucleotide sequence ID" value="NZ_CH724148.1"/>
</dbReference>
<dbReference type="OrthoDB" id="708590at2"/>
<feature type="chain" id="PRO_5002665751" description="Lipocalin-like domain-containing protein" evidence="1">
    <location>
        <begin position="24"/>
        <end position="141"/>
    </location>
</feature>
<evidence type="ECO:0000313" key="3">
    <source>
        <dbReference type="Proteomes" id="UP000003053"/>
    </source>
</evidence>
<keyword evidence="3" id="KW-1185">Reference proteome</keyword>
<dbReference type="Proteomes" id="UP000003053">
    <property type="component" value="Unassembled WGS sequence"/>
</dbReference>
<protein>
    <recommendedName>
        <fullName evidence="4">Lipocalin-like domain-containing protein</fullName>
    </recommendedName>
</protein>
<dbReference type="EMBL" id="AAOG01000002">
    <property type="protein sequence ID" value="EAR12621.1"/>
    <property type="molecule type" value="Genomic_DNA"/>
</dbReference>
<sequence>MGNLIYKLFLIVILSLTFTSCNNDDDKNDLESLNGDYSGTFTVVYLNGDTFSNAVTLSFNEGKNYKSSGNGNNNDFYPAGGSGPYEMRNSKITFSDNNIWLAHFDWNLILSGEYGYSINGNELNIFANRTEFGLYKYELLK</sequence>
<dbReference type="HOGENOM" id="CLU_1823574_0_0_10"/>
<dbReference type="AlphaFoldDB" id="A4BZM8"/>
<comment type="caution">
    <text evidence="2">The sequence shown here is derived from an EMBL/GenBank/DDBJ whole genome shotgun (WGS) entry which is preliminary data.</text>
</comment>
<name>A4BZM8_9FLAO</name>
<accession>A4BZM8</accession>